<dbReference type="Proteomes" id="UP000186074">
    <property type="component" value="Chromosome"/>
</dbReference>
<organism evidence="3 4">
    <name type="scientific">Poseidonibacter parvus</name>
    <dbReference type="NCBI Taxonomy" id="1850254"/>
    <lineage>
        <taxon>Bacteria</taxon>
        <taxon>Pseudomonadati</taxon>
        <taxon>Campylobacterota</taxon>
        <taxon>Epsilonproteobacteria</taxon>
        <taxon>Campylobacterales</taxon>
        <taxon>Arcobacteraceae</taxon>
        <taxon>Poseidonibacter</taxon>
    </lineage>
</organism>
<keyword evidence="1" id="KW-0472">Membrane</keyword>
<evidence type="ECO:0000259" key="2">
    <source>
        <dbReference type="Pfam" id="PF09335"/>
    </source>
</evidence>
<dbReference type="AlphaFoldDB" id="A0A1P8KLB4"/>
<dbReference type="InterPro" id="IPR032816">
    <property type="entry name" value="VTT_dom"/>
</dbReference>
<dbReference type="RefSeq" id="WP_076085451.1">
    <property type="nucleotide sequence ID" value="NZ_CP019070.1"/>
</dbReference>
<dbReference type="EMBL" id="CP019070">
    <property type="protein sequence ID" value="APW65331.1"/>
    <property type="molecule type" value="Genomic_DNA"/>
</dbReference>
<keyword evidence="1" id="KW-0812">Transmembrane</keyword>
<feature type="transmembrane region" description="Helical" evidence="1">
    <location>
        <begin position="39"/>
        <end position="61"/>
    </location>
</feature>
<evidence type="ECO:0000313" key="3">
    <source>
        <dbReference type="EMBL" id="APW65331.1"/>
    </source>
</evidence>
<protein>
    <recommendedName>
        <fullName evidence="2">VTT domain-containing protein</fullName>
    </recommendedName>
</protein>
<keyword evidence="4" id="KW-1185">Reference proteome</keyword>
<dbReference type="GO" id="GO:0005886">
    <property type="term" value="C:plasma membrane"/>
    <property type="evidence" value="ECO:0007669"/>
    <property type="project" value="TreeGrafter"/>
</dbReference>
<proteinExistence type="predicted"/>
<feature type="domain" description="VTT" evidence="2">
    <location>
        <begin position="25"/>
        <end position="139"/>
    </location>
</feature>
<feature type="transmembrane region" description="Helical" evidence="1">
    <location>
        <begin position="154"/>
        <end position="173"/>
    </location>
</feature>
<accession>A0A1P8KLB4</accession>
<sequence length="179" mass="19953">MEELIKDWGYLALFAYSFGGGFVGLIIAGVLSFAGDLNIYISIAVAATSNFLGDQFLFFLARKNKSYAKDMMKNYGRKIALAHLMMRRYGSFVVFVQKYVYGIKTLIPLAMGLTKYSSIKFTIFNIIATIIWACIVGYGSYAAGEYILAIADDFKYVGIGIVLVIVIGVSYIFKRIDKK</sequence>
<dbReference type="PANTHER" id="PTHR42709">
    <property type="entry name" value="ALKALINE PHOSPHATASE LIKE PROTEIN"/>
    <property type="match status" value="1"/>
</dbReference>
<dbReference type="OrthoDB" id="5372697at2"/>
<evidence type="ECO:0000256" key="1">
    <source>
        <dbReference type="SAM" id="Phobius"/>
    </source>
</evidence>
<dbReference type="PANTHER" id="PTHR42709:SF2">
    <property type="entry name" value="INNER MEMBRANE PROTEIN YOHD"/>
    <property type="match status" value="1"/>
</dbReference>
<reference evidence="3 4" key="1">
    <citation type="submission" date="2017-01" db="EMBL/GenBank/DDBJ databases">
        <title>Genome sequencing of Arcobacter sp. LPB0137.</title>
        <authorList>
            <person name="Lee G.-W."/>
            <person name="Yi H."/>
        </authorList>
    </citation>
    <scope>NUCLEOTIDE SEQUENCE [LARGE SCALE GENOMIC DNA]</scope>
    <source>
        <strain evidence="3 4">LPB0137</strain>
    </source>
</reference>
<feature type="transmembrane region" description="Helical" evidence="1">
    <location>
        <begin position="12"/>
        <end position="33"/>
    </location>
</feature>
<dbReference type="InterPro" id="IPR051311">
    <property type="entry name" value="DedA_domain"/>
</dbReference>
<keyword evidence="1" id="KW-1133">Transmembrane helix</keyword>
<dbReference type="STRING" id="1850254.LPB137_05435"/>
<dbReference type="Pfam" id="PF09335">
    <property type="entry name" value="VTT_dom"/>
    <property type="match status" value="1"/>
</dbReference>
<gene>
    <name evidence="3" type="ORF">LPB137_05435</name>
</gene>
<feature type="transmembrane region" description="Helical" evidence="1">
    <location>
        <begin position="121"/>
        <end position="142"/>
    </location>
</feature>
<name>A0A1P8KLB4_9BACT</name>
<evidence type="ECO:0000313" key="4">
    <source>
        <dbReference type="Proteomes" id="UP000186074"/>
    </source>
</evidence>
<dbReference type="KEGG" id="alp:LPB137_05435"/>